<organism evidence="1 2">
    <name type="scientific">Amycolatopsis cynarae</name>
    <dbReference type="NCBI Taxonomy" id="2995223"/>
    <lineage>
        <taxon>Bacteria</taxon>
        <taxon>Bacillati</taxon>
        <taxon>Actinomycetota</taxon>
        <taxon>Actinomycetes</taxon>
        <taxon>Pseudonocardiales</taxon>
        <taxon>Pseudonocardiaceae</taxon>
        <taxon>Amycolatopsis</taxon>
    </lineage>
</organism>
<dbReference type="RefSeq" id="WP_268755749.1">
    <property type="nucleotide sequence ID" value="NZ_CP113836.1"/>
</dbReference>
<dbReference type="Proteomes" id="UP001163203">
    <property type="component" value="Chromosome"/>
</dbReference>
<gene>
    <name evidence="1" type="ORF">ORV05_32755</name>
</gene>
<accession>A0ABY7B0W3</accession>
<keyword evidence="2" id="KW-1185">Reference proteome</keyword>
<protein>
    <submittedName>
        <fullName evidence="1">Uncharacterized protein</fullName>
    </submittedName>
</protein>
<evidence type="ECO:0000313" key="2">
    <source>
        <dbReference type="Proteomes" id="UP001163203"/>
    </source>
</evidence>
<evidence type="ECO:0000313" key="1">
    <source>
        <dbReference type="EMBL" id="WAL65600.1"/>
    </source>
</evidence>
<proteinExistence type="predicted"/>
<sequence>MSKAGFPVVPQKNTLRKVLWGLVFLALIVWAVKHPYQARDAIAAVMHALSVIFSGGGH</sequence>
<name>A0ABY7B0W3_9PSEU</name>
<dbReference type="EMBL" id="CP113836">
    <property type="protein sequence ID" value="WAL65600.1"/>
    <property type="molecule type" value="Genomic_DNA"/>
</dbReference>
<reference evidence="1" key="1">
    <citation type="submission" date="2022-11" db="EMBL/GenBank/DDBJ databases">
        <authorList>
            <person name="Mo P."/>
        </authorList>
    </citation>
    <scope>NUCLEOTIDE SEQUENCE</scope>
    <source>
        <strain evidence="1">HUAS 11-8</strain>
    </source>
</reference>